<feature type="transmembrane region" description="Helical" evidence="1">
    <location>
        <begin position="298"/>
        <end position="318"/>
    </location>
</feature>
<feature type="transmembrane region" description="Helical" evidence="1">
    <location>
        <begin position="270"/>
        <end position="291"/>
    </location>
</feature>
<dbReference type="InterPro" id="IPR006750">
    <property type="entry name" value="YdcZ"/>
</dbReference>
<evidence type="ECO:0000313" key="3">
    <source>
        <dbReference type="Proteomes" id="UP001595859"/>
    </source>
</evidence>
<keyword evidence="1" id="KW-1133">Transmembrane helix</keyword>
<reference evidence="3" key="1">
    <citation type="journal article" date="2019" name="Int. J. Syst. Evol. Microbiol.">
        <title>The Global Catalogue of Microorganisms (GCM) 10K type strain sequencing project: providing services to taxonomists for standard genome sequencing and annotation.</title>
        <authorList>
            <consortium name="The Broad Institute Genomics Platform"/>
            <consortium name="The Broad Institute Genome Sequencing Center for Infectious Disease"/>
            <person name="Wu L."/>
            <person name="Ma J."/>
        </authorList>
    </citation>
    <scope>NUCLEOTIDE SEQUENCE [LARGE SCALE GENOMIC DNA]</scope>
    <source>
        <strain evidence="3">ZS-22-S1</strain>
    </source>
</reference>
<feature type="transmembrane region" description="Helical" evidence="1">
    <location>
        <begin position="145"/>
        <end position="166"/>
    </location>
</feature>
<feature type="transmembrane region" description="Helical" evidence="1">
    <location>
        <begin position="208"/>
        <end position="232"/>
    </location>
</feature>
<evidence type="ECO:0000256" key="1">
    <source>
        <dbReference type="SAM" id="Phobius"/>
    </source>
</evidence>
<feature type="transmembrane region" description="Helical" evidence="1">
    <location>
        <begin position="48"/>
        <end position="73"/>
    </location>
</feature>
<keyword evidence="1" id="KW-0812">Transmembrane</keyword>
<keyword evidence="3" id="KW-1185">Reference proteome</keyword>
<feature type="transmembrane region" description="Helical" evidence="1">
    <location>
        <begin position="178"/>
        <end position="196"/>
    </location>
</feature>
<protein>
    <submittedName>
        <fullName evidence="2">DMT family transporter</fullName>
    </submittedName>
</protein>
<gene>
    <name evidence="2" type="ORF">ACFPCV_07695</name>
</gene>
<evidence type="ECO:0000313" key="2">
    <source>
        <dbReference type="EMBL" id="MFC4853383.1"/>
    </source>
</evidence>
<sequence length="333" mass="32926">MTTPALSSAHHPTARLRAAGAALAALGGVGLAVQGRINGQLGYQLHDGVLAALISFSVGSVLLLAALPILPGARAGVGRLLHALRTMALRPWQLLGGTCGAFLVTTQGLTVSILGVAVFTVAVVAGQVVSSLPVDRAGLGPGGPAPITLPRAAGAALAVIAVIVSVSDHGVVTDPGGLWWALLPAVAGLGLAWQSAVNGQVRAAADNVVVPTIVNFLVGTSALLVAAGVDVVVNGLPESLPTQWWLYTGGTLGIVAIMTAVTAVRLTGVLLLGLSSVAGQLIGAVLLDLIVPAEGATLSVTSLVGIALTMVAVGIAAIRTRPGPAPRSASSAR</sequence>
<proteinExistence type="predicted"/>
<organism evidence="2 3">
    <name type="scientific">Actinophytocola glycyrrhizae</name>
    <dbReference type="NCBI Taxonomy" id="2044873"/>
    <lineage>
        <taxon>Bacteria</taxon>
        <taxon>Bacillati</taxon>
        <taxon>Actinomycetota</taxon>
        <taxon>Actinomycetes</taxon>
        <taxon>Pseudonocardiales</taxon>
        <taxon>Pseudonocardiaceae</taxon>
    </lineage>
</organism>
<dbReference type="PANTHER" id="PTHR34821:SF2">
    <property type="entry name" value="INNER MEMBRANE PROTEIN YDCZ"/>
    <property type="match status" value="1"/>
</dbReference>
<feature type="transmembrane region" description="Helical" evidence="1">
    <location>
        <begin position="244"/>
        <end position="264"/>
    </location>
</feature>
<comment type="caution">
    <text evidence="2">The sequence shown here is derived from an EMBL/GenBank/DDBJ whole genome shotgun (WGS) entry which is preliminary data.</text>
</comment>
<keyword evidence="1" id="KW-0472">Membrane</keyword>
<dbReference type="Pfam" id="PF04657">
    <property type="entry name" value="DMT_YdcZ"/>
    <property type="match status" value="2"/>
</dbReference>
<name>A0ABV9RXT5_9PSEU</name>
<dbReference type="RefSeq" id="WP_378055345.1">
    <property type="nucleotide sequence ID" value="NZ_JBHSIS010000003.1"/>
</dbReference>
<dbReference type="EMBL" id="JBHSIS010000003">
    <property type="protein sequence ID" value="MFC4853383.1"/>
    <property type="molecule type" value="Genomic_DNA"/>
</dbReference>
<dbReference type="PANTHER" id="PTHR34821">
    <property type="entry name" value="INNER MEMBRANE PROTEIN YDCZ"/>
    <property type="match status" value="1"/>
</dbReference>
<feature type="transmembrane region" description="Helical" evidence="1">
    <location>
        <begin position="94"/>
        <end position="125"/>
    </location>
</feature>
<accession>A0ABV9RXT5</accession>
<dbReference type="Proteomes" id="UP001595859">
    <property type="component" value="Unassembled WGS sequence"/>
</dbReference>